<evidence type="ECO:0000313" key="18">
    <source>
        <dbReference type="Proteomes" id="UP000800035"/>
    </source>
</evidence>
<evidence type="ECO:0000256" key="6">
    <source>
        <dbReference type="ARBA" id="ARBA00022670"/>
    </source>
</evidence>
<dbReference type="GO" id="GO:0005576">
    <property type="term" value="C:extracellular region"/>
    <property type="evidence" value="ECO:0007669"/>
    <property type="project" value="UniProtKB-SubCell"/>
</dbReference>
<dbReference type="Proteomes" id="UP000800035">
    <property type="component" value="Unassembled WGS sequence"/>
</dbReference>
<reference evidence="17" key="1">
    <citation type="journal article" date="2020" name="Stud. Mycol.">
        <title>101 Dothideomycetes genomes: a test case for predicting lifestyles and emergence of pathogens.</title>
        <authorList>
            <person name="Haridas S."/>
            <person name="Albert R."/>
            <person name="Binder M."/>
            <person name="Bloem J."/>
            <person name="Labutti K."/>
            <person name="Salamov A."/>
            <person name="Andreopoulos B."/>
            <person name="Baker S."/>
            <person name="Barry K."/>
            <person name="Bills G."/>
            <person name="Bluhm B."/>
            <person name="Cannon C."/>
            <person name="Castanera R."/>
            <person name="Culley D."/>
            <person name="Daum C."/>
            <person name="Ezra D."/>
            <person name="Gonzalez J."/>
            <person name="Henrissat B."/>
            <person name="Kuo A."/>
            <person name="Liang C."/>
            <person name="Lipzen A."/>
            <person name="Lutzoni F."/>
            <person name="Magnuson J."/>
            <person name="Mondo S."/>
            <person name="Nolan M."/>
            <person name="Ohm R."/>
            <person name="Pangilinan J."/>
            <person name="Park H.-J."/>
            <person name="Ramirez L."/>
            <person name="Alfaro M."/>
            <person name="Sun H."/>
            <person name="Tritt A."/>
            <person name="Yoshinaga Y."/>
            <person name="Zwiers L.-H."/>
            <person name="Turgeon B."/>
            <person name="Goodwin S."/>
            <person name="Spatafora J."/>
            <person name="Crous P."/>
            <person name="Grigoriev I."/>
        </authorList>
    </citation>
    <scope>NUCLEOTIDE SEQUENCE</scope>
    <source>
        <strain evidence="17">CBS 675.92</strain>
    </source>
</reference>
<evidence type="ECO:0000256" key="8">
    <source>
        <dbReference type="ARBA" id="ARBA00022729"/>
    </source>
</evidence>
<keyword evidence="18" id="KW-1185">Reference proteome</keyword>
<dbReference type="PANTHER" id="PTHR11705:SF143">
    <property type="entry name" value="SLL0236 PROTEIN"/>
    <property type="match status" value="1"/>
</dbReference>
<dbReference type="EMBL" id="ML976978">
    <property type="protein sequence ID" value="KAF1962794.1"/>
    <property type="molecule type" value="Genomic_DNA"/>
</dbReference>
<dbReference type="GO" id="GO:0004181">
    <property type="term" value="F:metallocarboxypeptidase activity"/>
    <property type="evidence" value="ECO:0007669"/>
    <property type="project" value="InterPro"/>
</dbReference>
<keyword evidence="11" id="KW-0843">Virulence</keyword>
<dbReference type="PANTHER" id="PTHR11705">
    <property type="entry name" value="PROTEASE FAMILY M14 CARBOXYPEPTIDASE A,B"/>
    <property type="match status" value="1"/>
</dbReference>
<gene>
    <name evidence="17" type="ORF">CC80DRAFT_487262</name>
</gene>
<evidence type="ECO:0000256" key="10">
    <source>
        <dbReference type="ARBA" id="ARBA00022833"/>
    </source>
</evidence>
<evidence type="ECO:0000256" key="11">
    <source>
        <dbReference type="ARBA" id="ARBA00023026"/>
    </source>
</evidence>
<evidence type="ECO:0000256" key="5">
    <source>
        <dbReference type="ARBA" id="ARBA00022525"/>
    </source>
</evidence>
<evidence type="ECO:0000256" key="13">
    <source>
        <dbReference type="ARBA" id="ARBA00023145"/>
    </source>
</evidence>
<evidence type="ECO:0000256" key="15">
    <source>
        <dbReference type="SAM" id="SignalP"/>
    </source>
</evidence>
<dbReference type="InterPro" id="IPR000834">
    <property type="entry name" value="Peptidase_M14"/>
</dbReference>
<evidence type="ECO:0000259" key="16">
    <source>
        <dbReference type="PROSITE" id="PS52035"/>
    </source>
</evidence>
<dbReference type="Pfam" id="PF00246">
    <property type="entry name" value="Peptidase_M14"/>
    <property type="match status" value="1"/>
</dbReference>
<evidence type="ECO:0000256" key="4">
    <source>
        <dbReference type="ARBA" id="ARBA00005988"/>
    </source>
</evidence>
<sequence>MKSLLILTSLTAALAATVPRAAKVDYTGFKALRVSLPNPNNKAILNIEAEIEKLAAHILTPGQASHLDIVVSPDQVDAVKALVGETTVLTEDVGAVLAEEGELVSSEGDVSVQAVPAESWFTAYHAYADHLTFLRDLQGGFTGQSEIITTGTSVQGRTLTGIHIWGSGGKGSKPAILIHGTVHAREWITTMTTEYFAWQLLTKYASDASVKALVDKYDYYIIPIVNPDGFAYTQTTDRLWRKNRQTVSGNSCAGRDINRNWPFKWELTGGASTNPCSETYKGLAAGDSPENLGLRTQVNQLRDGNGIRLYLDIHSYGQYILWPFGYDCNAVIDNDAAYRSVATRAAAAIRAVSGTAYTIGPSCSTLYATTGASVDHIDQVGNASYAYTWELRDTGTYGFTLPANQIQPTVRETWAGLVNALTNV</sequence>
<keyword evidence="6" id="KW-0645">Protease</keyword>
<feature type="chain" id="PRO_5025631546" description="Peptidase M14 domain-containing protein" evidence="15">
    <location>
        <begin position="16"/>
        <end position="424"/>
    </location>
</feature>
<comment type="subcellular location">
    <subcellularLocation>
        <location evidence="3">Secreted</location>
    </subcellularLocation>
</comment>
<dbReference type="PROSITE" id="PS00132">
    <property type="entry name" value="CARBOXYPEPT_ZN_1"/>
    <property type="match status" value="1"/>
</dbReference>
<evidence type="ECO:0000256" key="12">
    <source>
        <dbReference type="ARBA" id="ARBA00023049"/>
    </source>
</evidence>
<accession>A0A6A5UDM1</accession>
<protein>
    <recommendedName>
        <fullName evidence="16">Peptidase M14 domain-containing protein</fullName>
    </recommendedName>
</protein>
<evidence type="ECO:0000256" key="7">
    <source>
        <dbReference type="ARBA" id="ARBA00022723"/>
    </source>
</evidence>
<feature type="active site" description="Proton donor/acceptor" evidence="14">
    <location>
        <position position="390"/>
    </location>
</feature>
<dbReference type="Gene3D" id="3.40.630.10">
    <property type="entry name" value="Zn peptidases"/>
    <property type="match status" value="1"/>
</dbReference>
<keyword evidence="9" id="KW-0378">Hydrolase</keyword>
<feature type="signal peptide" evidence="15">
    <location>
        <begin position="1"/>
        <end position="15"/>
    </location>
</feature>
<keyword evidence="13" id="KW-0865">Zymogen</keyword>
<dbReference type="GO" id="GO:0006508">
    <property type="term" value="P:proteolysis"/>
    <property type="evidence" value="ECO:0007669"/>
    <property type="project" value="UniProtKB-KW"/>
</dbReference>
<dbReference type="GO" id="GO:0008270">
    <property type="term" value="F:zinc ion binding"/>
    <property type="evidence" value="ECO:0007669"/>
    <property type="project" value="InterPro"/>
</dbReference>
<organism evidence="17 18">
    <name type="scientific">Byssothecium circinans</name>
    <dbReference type="NCBI Taxonomy" id="147558"/>
    <lineage>
        <taxon>Eukaryota</taxon>
        <taxon>Fungi</taxon>
        <taxon>Dikarya</taxon>
        <taxon>Ascomycota</taxon>
        <taxon>Pezizomycotina</taxon>
        <taxon>Dothideomycetes</taxon>
        <taxon>Pleosporomycetidae</taxon>
        <taxon>Pleosporales</taxon>
        <taxon>Massarineae</taxon>
        <taxon>Massarinaceae</taxon>
        <taxon>Byssothecium</taxon>
    </lineage>
</organism>
<dbReference type="SUPFAM" id="SSF53187">
    <property type="entry name" value="Zn-dependent exopeptidases"/>
    <property type="match status" value="1"/>
</dbReference>
<comment type="function">
    <text evidence="2">Extracellular metalloprotease that contributes to pathogenicity.</text>
</comment>
<evidence type="ECO:0000313" key="17">
    <source>
        <dbReference type="EMBL" id="KAF1962794.1"/>
    </source>
</evidence>
<keyword evidence="10" id="KW-0862">Zinc</keyword>
<comment type="cofactor">
    <cofactor evidence="1">
        <name>Zn(2+)</name>
        <dbReference type="ChEBI" id="CHEBI:29105"/>
    </cofactor>
</comment>
<keyword evidence="8 15" id="KW-0732">Signal</keyword>
<dbReference type="AlphaFoldDB" id="A0A6A5UDM1"/>
<dbReference type="SUPFAM" id="SSF54897">
    <property type="entry name" value="Protease propeptides/inhibitors"/>
    <property type="match status" value="1"/>
</dbReference>
<proteinExistence type="inferred from homology"/>
<comment type="similarity">
    <text evidence="4 14">Belongs to the peptidase M14 family.</text>
</comment>
<name>A0A6A5UDM1_9PLEO</name>
<evidence type="ECO:0000256" key="2">
    <source>
        <dbReference type="ARBA" id="ARBA00003091"/>
    </source>
</evidence>
<dbReference type="CDD" id="cd03860">
    <property type="entry name" value="M14_CP_A-B_like"/>
    <property type="match status" value="1"/>
</dbReference>
<feature type="domain" description="Peptidase M14" evidence="16">
    <location>
        <begin position="123"/>
        <end position="424"/>
    </location>
</feature>
<keyword evidence="5" id="KW-0964">Secreted</keyword>
<dbReference type="SMART" id="SM00631">
    <property type="entry name" value="Zn_pept"/>
    <property type="match status" value="1"/>
</dbReference>
<dbReference type="FunFam" id="3.40.630.10:FF:000165">
    <property type="entry name" value="Glucan 1,4-alpha-glucosidase, putative"/>
    <property type="match status" value="1"/>
</dbReference>
<evidence type="ECO:0000256" key="9">
    <source>
        <dbReference type="ARBA" id="ARBA00022801"/>
    </source>
</evidence>
<dbReference type="PRINTS" id="PR00765">
    <property type="entry name" value="CRBOXYPTASEA"/>
</dbReference>
<keyword evidence="12" id="KW-0482">Metalloprotease</keyword>
<dbReference type="OrthoDB" id="3626597at2759"/>
<dbReference type="PROSITE" id="PS52035">
    <property type="entry name" value="PEPTIDASE_M14"/>
    <property type="match status" value="1"/>
</dbReference>
<dbReference type="InterPro" id="IPR057246">
    <property type="entry name" value="CARBOXYPEPT_ZN_1"/>
</dbReference>
<evidence type="ECO:0000256" key="1">
    <source>
        <dbReference type="ARBA" id="ARBA00001947"/>
    </source>
</evidence>
<keyword evidence="7" id="KW-0479">Metal-binding</keyword>
<evidence type="ECO:0000256" key="14">
    <source>
        <dbReference type="PROSITE-ProRule" id="PRU01379"/>
    </source>
</evidence>
<evidence type="ECO:0000256" key="3">
    <source>
        <dbReference type="ARBA" id="ARBA00004613"/>
    </source>
</evidence>